<dbReference type="Pfam" id="PF13561">
    <property type="entry name" value="adh_short_C2"/>
    <property type="match status" value="1"/>
</dbReference>
<sequence length="245" mass="25763">MFQSLSGKKVVIIGASSGIDLAIATKIAQLGASVVISSPAQDKLNQLKNLVDFAPEAIAVDILNEASVDALFEKIGNFDHLVVTAVPDRNMPRSLLTQMTTQTAQGAMEKFWATFYAVRAAVKYIAADGSITLTSSVTISKPSKMGGISVIAAANAAVAVFGRTLALELSPIRVNALAPGIIEDRSVLTYQSESELADLSKWGETALPTQHLGQPEELAQAVLSLMINPYITGVILPVDGGVTLL</sequence>
<dbReference type="InterPro" id="IPR036291">
    <property type="entry name" value="NAD(P)-bd_dom_sf"/>
</dbReference>
<dbReference type="CDD" id="cd05233">
    <property type="entry name" value="SDR_c"/>
    <property type="match status" value="1"/>
</dbReference>
<dbReference type="EMBL" id="LXQD01000316">
    <property type="protein sequence ID" value="RCJ25084.1"/>
    <property type="molecule type" value="Genomic_DNA"/>
</dbReference>
<reference evidence="3" key="1">
    <citation type="submission" date="2016-04" db="EMBL/GenBank/DDBJ databases">
        <authorList>
            <person name="Tabuchi Yagui T.R."/>
        </authorList>
    </citation>
    <scope>NUCLEOTIDE SEQUENCE [LARGE SCALE GENOMIC DNA]</scope>
    <source>
        <strain evidence="3">NIES-26</strain>
    </source>
</reference>
<accession>A0A367QP83</accession>
<organism evidence="3 4">
    <name type="scientific">Nostoc minutum NIES-26</name>
    <dbReference type="NCBI Taxonomy" id="1844469"/>
    <lineage>
        <taxon>Bacteria</taxon>
        <taxon>Bacillati</taxon>
        <taxon>Cyanobacteriota</taxon>
        <taxon>Cyanophyceae</taxon>
        <taxon>Nostocales</taxon>
        <taxon>Nostocaceae</taxon>
        <taxon>Nostoc</taxon>
    </lineage>
</organism>
<dbReference type="AlphaFoldDB" id="A0A367QP83"/>
<proteinExistence type="inferred from homology"/>
<keyword evidence="4" id="KW-1185">Reference proteome</keyword>
<dbReference type="PRINTS" id="PR00081">
    <property type="entry name" value="GDHRDH"/>
</dbReference>
<comment type="similarity">
    <text evidence="1">Belongs to the short-chain dehydrogenases/reductases (SDR) family.</text>
</comment>
<dbReference type="Gene3D" id="3.40.50.720">
    <property type="entry name" value="NAD(P)-binding Rossmann-like Domain"/>
    <property type="match status" value="1"/>
</dbReference>
<protein>
    <submittedName>
        <fullName evidence="3">Acyl carrier protein</fullName>
    </submittedName>
</protein>
<dbReference type="PANTHER" id="PTHR43477:SF1">
    <property type="entry name" value="DIHYDROANTICAPSIN 7-DEHYDROGENASE"/>
    <property type="match status" value="1"/>
</dbReference>
<dbReference type="Proteomes" id="UP000252107">
    <property type="component" value="Unassembled WGS sequence"/>
</dbReference>
<dbReference type="GO" id="GO:0016491">
    <property type="term" value="F:oxidoreductase activity"/>
    <property type="evidence" value="ECO:0007669"/>
    <property type="project" value="UniProtKB-KW"/>
</dbReference>
<dbReference type="SUPFAM" id="SSF51735">
    <property type="entry name" value="NAD(P)-binding Rossmann-fold domains"/>
    <property type="match status" value="1"/>
</dbReference>
<evidence type="ECO:0000256" key="2">
    <source>
        <dbReference type="ARBA" id="ARBA00023002"/>
    </source>
</evidence>
<evidence type="ECO:0000256" key="1">
    <source>
        <dbReference type="ARBA" id="ARBA00006484"/>
    </source>
</evidence>
<dbReference type="PANTHER" id="PTHR43477">
    <property type="entry name" value="DIHYDROANTICAPSIN 7-DEHYDROGENASE"/>
    <property type="match status" value="1"/>
</dbReference>
<name>A0A367QP83_9NOSO</name>
<dbReference type="InterPro" id="IPR002347">
    <property type="entry name" value="SDR_fam"/>
</dbReference>
<dbReference type="InterPro" id="IPR051122">
    <property type="entry name" value="SDR_DHRS6-like"/>
</dbReference>
<keyword evidence="2" id="KW-0560">Oxidoreductase</keyword>
<gene>
    <name evidence="3" type="ORF">A6770_28130</name>
</gene>
<comment type="caution">
    <text evidence="3">The sequence shown here is derived from an EMBL/GenBank/DDBJ whole genome shotgun (WGS) entry which is preliminary data.</text>
</comment>
<evidence type="ECO:0000313" key="3">
    <source>
        <dbReference type="EMBL" id="RCJ25084.1"/>
    </source>
</evidence>
<evidence type="ECO:0000313" key="4">
    <source>
        <dbReference type="Proteomes" id="UP000252107"/>
    </source>
</evidence>